<accession>A0ABZ0D0H1</accession>
<evidence type="ECO:0000256" key="2">
    <source>
        <dbReference type="ARBA" id="ARBA00022475"/>
    </source>
</evidence>
<evidence type="ECO:0000256" key="7">
    <source>
        <dbReference type="ARBA" id="ARBA00023136"/>
    </source>
</evidence>
<keyword evidence="4" id="KW-0808">Transferase</keyword>
<keyword evidence="3" id="KW-0328">Glycosyltransferase</keyword>
<dbReference type="Pfam" id="PF13231">
    <property type="entry name" value="PMT_2"/>
    <property type="match status" value="1"/>
</dbReference>
<dbReference type="InterPro" id="IPR050297">
    <property type="entry name" value="LipidA_mod_glycosyltrf_83"/>
</dbReference>
<dbReference type="Proteomes" id="UP001303946">
    <property type="component" value="Chromosome"/>
</dbReference>
<feature type="transmembrane region" description="Helical" evidence="8">
    <location>
        <begin position="283"/>
        <end position="304"/>
    </location>
</feature>
<evidence type="ECO:0000313" key="11">
    <source>
        <dbReference type="Proteomes" id="UP001303946"/>
    </source>
</evidence>
<name>A0ABZ0D0H1_9BURK</name>
<evidence type="ECO:0000256" key="4">
    <source>
        <dbReference type="ARBA" id="ARBA00022679"/>
    </source>
</evidence>
<keyword evidence="5 8" id="KW-0812">Transmembrane</keyword>
<feature type="transmembrane region" description="Helical" evidence="8">
    <location>
        <begin position="232"/>
        <end position="251"/>
    </location>
</feature>
<keyword evidence="11" id="KW-1185">Reference proteome</keyword>
<evidence type="ECO:0000256" key="5">
    <source>
        <dbReference type="ARBA" id="ARBA00022692"/>
    </source>
</evidence>
<feature type="transmembrane region" description="Helical" evidence="8">
    <location>
        <begin position="371"/>
        <end position="392"/>
    </location>
</feature>
<evidence type="ECO:0000256" key="8">
    <source>
        <dbReference type="SAM" id="Phobius"/>
    </source>
</evidence>
<feature type="transmembrane region" description="Helical" evidence="8">
    <location>
        <begin position="106"/>
        <end position="127"/>
    </location>
</feature>
<gene>
    <name evidence="10" type="ORF">RXV79_09250</name>
</gene>
<evidence type="ECO:0000259" key="9">
    <source>
        <dbReference type="Pfam" id="PF13231"/>
    </source>
</evidence>
<feature type="transmembrane region" description="Helical" evidence="8">
    <location>
        <begin position="194"/>
        <end position="220"/>
    </location>
</feature>
<keyword evidence="7 8" id="KW-0472">Membrane</keyword>
<dbReference type="InterPro" id="IPR038731">
    <property type="entry name" value="RgtA/B/C-like"/>
</dbReference>
<reference evidence="10 11" key="1">
    <citation type="submission" date="2023-10" db="EMBL/GenBank/DDBJ databases">
        <title>Bacteria for the degradation of biodegradable plastic PBAT(Polybutylene adipate terephthalate).</title>
        <authorList>
            <person name="Weon H.-Y."/>
            <person name="Yeon J."/>
        </authorList>
    </citation>
    <scope>NUCLEOTIDE SEQUENCE [LARGE SCALE GENOMIC DNA]</scope>
    <source>
        <strain evidence="10 11">SBD 7-3</strain>
    </source>
</reference>
<evidence type="ECO:0000256" key="3">
    <source>
        <dbReference type="ARBA" id="ARBA00022676"/>
    </source>
</evidence>
<dbReference type="EMBL" id="CP136336">
    <property type="protein sequence ID" value="WOB10236.1"/>
    <property type="molecule type" value="Genomic_DNA"/>
</dbReference>
<sequence length="539" mass="58761">MRQMMGLGVATEPAWRGMASQRWRHVKAWGHEWGWLAATLAWLVVTAWARPLALPDEGRYVGVAWAMLTSGDWVVPQLDGLPYFHKPPLFYWITAGSLSLFGPSEWAARAGPLLGAAAGTVAAFLFVRRWWSASVARAMLLAFATQPLAFVGAQFANLDMLVAGCIAVTIFSFAHAALEAGLGQRPSRRVLVAGYAFAALGVLAKGLIGLVLPGVVLLAWCVASRRLRVVPWLLWPPGLALFAAIVVPWFAAMQWRFPAFAHYFFVVQHFSRYAQGGFNNVQPWWFCAVAIAVLCLPWSAWLVLPRRGGLGGAEVPALRSLMWSGLLVITVFFSIPQSKLVGYLLPVTWPLALLVADKVTPLTGEGHRRRLWAGSLVLAVAACLAAVTAFALRGDHSTRDLSRPLATQLQPGDQIFFLHDAYFDLPFYARLRQPVRIVEDWGEPDIAARDNWRKELADAARFAPDRAATSLVTPAQFGALLCSGSNSWVVGHPANRARYAALASAEQVATAHETVLWRVAAGVSREACPETPSPSSAGR</sequence>
<evidence type="ECO:0000256" key="6">
    <source>
        <dbReference type="ARBA" id="ARBA00022989"/>
    </source>
</evidence>
<protein>
    <submittedName>
        <fullName evidence="10">Glycosyltransferase family 39 protein</fullName>
    </submittedName>
</protein>
<dbReference type="RefSeq" id="WP_316703143.1">
    <property type="nucleotide sequence ID" value="NZ_CP136336.1"/>
</dbReference>
<evidence type="ECO:0000313" key="10">
    <source>
        <dbReference type="EMBL" id="WOB10236.1"/>
    </source>
</evidence>
<feature type="transmembrane region" description="Helical" evidence="8">
    <location>
        <begin position="148"/>
        <end position="174"/>
    </location>
</feature>
<evidence type="ECO:0000256" key="1">
    <source>
        <dbReference type="ARBA" id="ARBA00004651"/>
    </source>
</evidence>
<comment type="subcellular location">
    <subcellularLocation>
        <location evidence="1">Cell membrane</location>
        <topology evidence="1">Multi-pass membrane protein</topology>
    </subcellularLocation>
</comment>
<organism evidence="10 11">
    <name type="scientific">Piscinibacter gummiphilus</name>
    <dbReference type="NCBI Taxonomy" id="946333"/>
    <lineage>
        <taxon>Bacteria</taxon>
        <taxon>Pseudomonadati</taxon>
        <taxon>Pseudomonadota</taxon>
        <taxon>Betaproteobacteria</taxon>
        <taxon>Burkholderiales</taxon>
        <taxon>Sphaerotilaceae</taxon>
        <taxon>Piscinibacter</taxon>
    </lineage>
</organism>
<feature type="domain" description="Glycosyltransferase RgtA/B/C/D-like" evidence="9">
    <location>
        <begin position="85"/>
        <end position="249"/>
    </location>
</feature>
<keyword evidence="6 8" id="KW-1133">Transmembrane helix</keyword>
<dbReference type="PANTHER" id="PTHR33908:SF3">
    <property type="entry name" value="UNDECAPRENYL PHOSPHATE-ALPHA-4-AMINO-4-DEOXY-L-ARABINOSE ARABINOSYL TRANSFERASE"/>
    <property type="match status" value="1"/>
</dbReference>
<proteinExistence type="predicted"/>
<dbReference type="PANTHER" id="PTHR33908">
    <property type="entry name" value="MANNOSYLTRANSFERASE YKCB-RELATED"/>
    <property type="match status" value="1"/>
</dbReference>
<keyword evidence="2" id="KW-1003">Cell membrane</keyword>
<feature type="transmembrane region" description="Helical" evidence="8">
    <location>
        <begin position="316"/>
        <end position="335"/>
    </location>
</feature>